<evidence type="ECO:0000256" key="3">
    <source>
        <dbReference type="ARBA" id="ARBA00022679"/>
    </source>
</evidence>
<dbReference type="PROSITE" id="PS51679">
    <property type="entry name" value="SAM_MT_C5"/>
    <property type="match status" value="1"/>
</dbReference>
<gene>
    <name evidence="8" type="ORF">FDZ14_32505</name>
</gene>
<geneLocation type="plasmid" evidence="9">
    <name>pfdu301a</name>
</geneLocation>
<evidence type="ECO:0000313" key="9">
    <source>
        <dbReference type="Proteomes" id="UP000501076"/>
    </source>
</evidence>
<protein>
    <recommendedName>
        <fullName evidence="1">DNA (cytosine-5-)-methyltransferase</fullName>
        <ecNumber evidence="1">2.1.1.37</ecNumber>
    </recommendedName>
</protein>
<dbReference type="GO" id="GO:0003886">
    <property type="term" value="F:DNA (cytosine-5-)-methyltransferase activity"/>
    <property type="evidence" value="ECO:0007669"/>
    <property type="project" value="UniProtKB-EC"/>
</dbReference>
<sequence length="530" mass="61010">MNPDVLKEIFQNKSEIKVIRNYRTTHNPKNKEKTRLWLEKTVLRIANFEAGMPVIITVVDGYIHIRVAEILEIPTHHIHGRTKQNGERDPLLDVCNNEVDAVLGIGIKIDVVVKEKELIIYKEMSFKMFDGINKTEFWNDGAKKYRVVSLFSGGGAMTAGFVNTQGFESVMAIDSDIPEQNSFDYELEGKTASYISWTVETFKKNFPDTLFYWGDIKSVNPVYIPKADIVIISPPCVEYSGLGLKMKGLVEHFASHIVRIILETGAFAIFFENVPAYFKSQTFKMIKSMLSDVFVEWHGKDINSYDLGAIESRNRHYEVAFRDNTIFEFPEMPQLPNNRRKKIQAFLDDESTVKWRPIEGTVMHSFLTTHKEKFSHTGFTSDKNKMLVDSKDNKVACFVKGYGKIQSVCSYLRNPKDDSQWRPFTTNEIAKMMNYPNWFEFPKNMSVTRQLEVLGNSVNNKPIEAIASRIENALMAYEIKKNASKTVDLDVIAQLKAEINRLTQLEAEFKREQTRRAKIESEKERCLFCS</sequence>
<keyword evidence="8" id="KW-0614">Plasmid</keyword>
<keyword evidence="2 6" id="KW-0489">Methyltransferase</keyword>
<dbReference type="AlphaFoldDB" id="A0A6M6E180"/>
<keyword evidence="7" id="KW-0175">Coiled coil</keyword>
<proteinExistence type="inferred from homology"/>
<keyword evidence="5" id="KW-0680">Restriction system</keyword>
<evidence type="ECO:0000256" key="4">
    <source>
        <dbReference type="ARBA" id="ARBA00022691"/>
    </source>
</evidence>
<dbReference type="GO" id="GO:0009307">
    <property type="term" value="P:DNA restriction-modification system"/>
    <property type="evidence" value="ECO:0007669"/>
    <property type="project" value="UniProtKB-KW"/>
</dbReference>
<evidence type="ECO:0000256" key="7">
    <source>
        <dbReference type="SAM" id="Coils"/>
    </source>
</evidence>
<dbReference type="EMBL" id="CP045273">
    <property type="protein sequence ID" value="QJX80813.1"/>
    <property type="molecule type" value="Genomic_DNA"/>
</dbReference>
<dbReference type="InterPro" id="IPR029063">
    <property type="entry name" value="SAM-dependent_MTases_sf"/>
</dbReference>
<dbReference type="Proteomes" id="UP000501076">
    <property type="component" value="Plasmid pFDU301A"/>
</dbReference>
<dbReference type="RefSeq" id="WP_171778812.1">
    <property type="nucleotide sequence ID" value="NZ_CP045273.1"/>
</dbReference>
<dbReference type="PANTHER" id="PTHR46098:SF1">
    <property type="entry name" value="TRNA (CYTOSINE(38)-C(5))-METHYLTRANSFERASE"/>
    <property type="match status" value="1"/>
</dbReference>
<comment type="similarity">
    <text evidence="6">Belongs to the class I-like SAM-binding methyltransferase superfamily. C5-methyltransferase family.</text>
</comment>
<reference evidence="8 9" key="1">
    <citation type="submission" date="2019-10" db="EMBL/GenBank/DDBJ databases">
        <title>Complete genome sequences for adaption low water activity.</title>
        <authorList>
            <person name="Zhao L."/>
            <person name="Zhong J."/>
        </authorList>
    </citation>
    <scope>NUCLEOTIDE SEQUENCE [LARGE SCALE GENOMIC DNA]</scope>
    <source>
        <strain evidence="8 9">FDU301</strain>
        <plasmid evidence="9">pfdu301a</plasmid>
    </source>
</reference>
<dbReference type="Pfam" id="PF00145">
    <property type="entry name" value="DNA_methylase"/>
    <property type="match status" value="1"/>
</dbReference>
<dbReference type="InterPro" id="IPR050750">
    <property type="entry name" value="C5-MTase"/>
</dbReference>
<dbReference type="EC" id="2.1.1.37" evidence="1"/>
<dbReference type="Gene3D" id="3.90.120.10">
    <property type="entry name" value="DNA Methylase, subunit A, domain 2"/>
    <property type="match status" value="1"/>
</dbReference>
<dbReference type="SUPFAM" id="SSF53335">
    <property type="entry name" value="S-adenosyl-L-methionine-dependent methyltransferases"/>
    <property type="match status" value="1"/>
</dbReference>
<dbReference type="Gene3D" id="3.40.50.150">
    <property type="entry name" value="Vaccinia Virus protein VP39"/>
    <property type="match status" value="1"/>
</dbReference>
<dbReference type="GO" id="GO:0032259">
    <property type="term" value="P:methylation"/>
    <property type="evidence" value="ECO:0007669"/>
    <property type="project" value="UniProtKB-KW"/>
</dbReference>
<feature type="coiled-coil region" evidence="7">
    <location>
        <begin position="492"/>
        <end position="522"/>
    </location>
</feature>
<feature type="active site" evidence="6">
    <location>
        <position position="236"/>
    </location>
</feature>
<evidence type="ECO:0000256" key="5">
    <source>
        <dbReference type="ARBA" id="ARBA00022747"/>
    </source>
</evidence>
<dbReference type="PANTHER" id="PTHR46098">
    <property type="entry name" value="TRNA (CYTOSINE(38)-C(5))-METHYLTRANSFERASE"/>
    <property type="match status" value="1"/>
</dbReference>
<keyword evidence="3 6" id="KW-0808">Transferase</keyword>
<keyword evidence="4 6" id="KW-0949">S-adenosyl-L-methionine</keyword>
<evidence type="ECO:0000256" key="6">
    <source>
        <dbReference type="PROSITE-ProRule" id="PRU01016"/>
    </source>
</evidence>
<organism evidence="8 9">
    <name type="scientific">Priestia megaterium</name>
    <name type="common">Bacillus megaterium</name>
    <dbReference type="NCBI Taxonomy" id="1404"/>
    <lineage>
        <taxon>Bacteria</taxon>
        <taxon>Bacillati</taxon>
        <taxon>Bacillota</taxon>
        <taxon>Bacilli</taxon>
        <taxon>Bacillales</taxon>
        <taxon>Bacillaceae</taxon>
        <taxon>Priestia</taxon>
    </lineage>
</organism>
<evidence type="ECO:0000256" key="2">
    <source>
        <dbReference type="ARBA" id="ARBA00022603"/>
    </source>
</evidence>
<evidence type="ECO:0000256" key="1">
    <source>
        <dbReference type="ARBA" id="ARBA00011975"/>
    </source>
</evidence>
<evidence type="ECO:0000313" key="8">
    <source>
        <dbReference type="EMBL" id="QJX80813.1"/>
    </source>
</evidence>
<accession>A0A6M6E180</accession>
<dbReference type="InterPro" id="IPR001525">
    <property type="entry name" value="C5_MeTfrase"/>
</dbReference>
<name>A0A6M6E180_PRIMG</name>